<keyword evidence="2" id="KW-1185">Reference proteome</keyword>
<feature type="non-terminal residue" evidence="1">
    <location>
        <position position="1"/>
    </location>
</feature>
<organism evidence="1 2">
    <name type="scientific">Datura stramonium</name>
    <name type="common">Jimsonweed</name>
    <name type="synonym">Common thornapple</name>
    <dbReference type="NCBI Taxonomy" id="4076"/>
    <lineage>
        <taxon>Eukaryota</taxon>
        <taxon>Viridiplantae</taxon>
        <taxon>Streptophyta</taxon>
        <taxon>Embryophyta</taxon>
        <taxon>Tracheophyta</taxon>
        <taxon>Spermatophyta</taxon>
        <taxon>Magnoliopsida</taxon>
        <taxon>eudicotyledons</taxon>
        <taxon>Gunneridae</taxon>
        <taxon>Pentapetalae</taxon>
        <taxon>asterids</taxon>
        <taxon>lamiids</taxon>
        <taxon>Solanales</taxon>
        <taxon>Solanaceae</taxon>
        <taxon>Solanoideae</taxon>
        <taxon>Datureae</taxon>
        <taxon>Datura</taxon>
    </lineage>
</organism>
<dbReference type="EMBL" id="JACEIK010000779">
    <property type="protein sequence ID" value="MCD7462099.1"/>
    <property type="molecule type" value="Genomic_DNA"/>
</dbReference>
<gene>
    <name evidence="1" type="ORF">HAX54_047763</name>
</gene>
<evidence type="ECO:0000313" key="2">
    <source>
        <dbReference type="Proteomes" id="UP000823775"/>
    </source>
</evidence>
<dbReference type="Proteomes" id="UP000823775">
    <property type="component" value="Unassembled WGS sequence"/>
</dbReference>
<evidence type="ECO:0000313" key="1">
    <source>
        <dbReference type="EMBL" id="MCD7462099.1"/>
    </source>
</evidence>
<name>A0ABS8SUD4_DATST</name>
<comment type="caution">
    <text evidence="1">The sequence shown here is derived from an EMBL/GenBank/DDBJ whole genome shotgun (WGS) entry which is preliminary data.</text>
</comment>
<accession>A0ABS8SUD4</accession>
<reference evidence="1 2" key="1">
    <citation type="journal article" date="2021" name="BMC Genomics">
        <title>Datura genome reveals duplications of psychoactive alkaloid biosynthetic genes and high mutation rate following tissue culture.</title>
        <authorList>
            <person name="Rajewski A."/>
            <person name="Carter-House D."/>
            <person name="Stajich J."/>
            <person name="Litt A."/>
        </authorList>
    </citation>
    <scope>NUCLEOTIDE SEQUENCE [LARGE SCALE GENOMIC DNA]</scope>
    <source>
        <strain evidence="1">AR-01</strain>
    </source>
</reference>
<protein>
    <submittedName>
        <fullName evidence="1">Uncharacterized protein</fullName>
    </submittedName>
</protein>
<sequence>ETSHKNIKNMYESEEGLRATSAQHCMDLCNVQAWLHTEIHTLRGRIKKWSLGQSKPPTSRLVLNAA</sequence>
<proteinExistence type="predicted"/>